<keyword evidence="1" id="KW-0812">Transmembrane</keyword>
<evidence type="ECO:0000313" key="3">
    <source>
        <dbReference type="Proteomes" id="UP000243784"/>
    </source>
</evidence>
<dbReference type="KEGG" id="rpla:A4Z71_05250"/>
<feature type="transmembrane region" description="Helical" evidence="1">
    <location>
        <begin position="12"/>
        <end position="38"/>
    </location>
</feature>
<accession>A0A1D9DZY8</accession>
<keyword evidence="3" id="KW-1185">Reference proteome</keyword>
<evidence type="ECO:0000256" key="1">
    <source>
        <dbReference type="SAM" id="Phobius"/>
    </source>
</evidence>
<gene>
    <name evidence="2" type="ORF">A4Z71_05250</name>
</gene>
<organism evidence="2 3">
    <name type="scientific">Candidatus Rhodoluna planktonica</name>
    <dbReference type="NCBI Taxonomy" id="535712"/>
    <lineage>
        <taxon>Bacteria</taxon>
        <taxon>Bacillati</taxon>
        <taxon>Actinomycetota</taxon>
        <taxon>Actinomycetes</taxon>
        <taxon>Micrococcales</taxon>
        <taxon>Microbacteriaceae</taxon>
        <taxon>Luna cluster</taxon>
        <taxon>Luna-1 subcluster</taxon>
        <taxon>Rhodoluna</taxon>
    </lineage>
</organism>
<keyword evidence="1" id="KW-0472">Membrane</keyword>
<dbReference type="AlphaFoldDB" id="A0A1D9DZY8"/>
<feature type="transmembrane region" description="Helical" evidence="1">
    <location>
        <begin position="102"/>
        <end position="119"/>
    </location>
</feature>
<dbReference type="OrthoDB" id="5125140at2"/>
<protein>
    <recommendedName>
        <fullName evidence="4">Histidine kinase</fullName>
    </recommendedName>
</protein>
<evidence type="ECO:0008006" key="4">
    <source>
        <dbReference type="Google" id="ProtNLM"/>
    </source>
</evidence>
<dbReference type="Proteomes" id="UP000243784">
    <property type="component" value="Chromosome"/>
</dbReference>
<dbReference type="RefSeq" id="WP_070954866.1">
    <property type="nucleotide sequence ID" value="NZ_CP015208.1"/>
</dbReference>
<feature type="transmembrane region" description="Helical" evidence="1">
    <location>
        <begin position="78"/>
        <end position="96"/>
    </location>
</feature>
<dbReference type="EMBL" id="CP015208">
    <property type="protein sequence ID" value="AOY56359.1"/>
    <property type="molecule type" value="Genomic_DNA"/>
</dbReference>
<sequence>MTENNKKPAALKVLSGLIFLEGLVVLGLAVILLIQVVTGEITSFIAAISLLALVSAAAAWVITIAINLLSGMRWSRSGAVFWQFVQLAVAMGSFGGQFGSQAIGWAIFAPSAIGLYLLFRGDVVAATQSSKS</sequence>
<reference evidence="2 3" key="1">
    <citation type="journal article" date="2016" name="Biochim. Biophys. Acta">
        <title>Photochemical characterization of actinorhodopsin and its functional existence in the natural host.</title>
        <authorList>
            <person name="Nakamura S."/>
            <person name="Kikukawa T."/>
            <person name="Tamogami J."/>
            <person name="Kamiya M."/>
            <person name="Aizawa T."/>
            <person name="Hahn M.W."/>
            <person name="Ihara K."/>
            <person name="Kamo N."/>
            <person name="Demura M."/>
        </authorList>
    </citation>
    <scope>NUCLEOTIDE SEQUENCE [LARGE SCALE GENOMIC DNA]</scope>
    <source>
        <strain evidence="2 3">MWH-Dar1</strain>
    </source>
</reference>
<proteinExistence type="predicted"/>
<keyword evidence="1" id="KW-1133">Transmembrane helix</keyword>
<feature type="transmembrane region" description="Helical" evidence="1">
    <location>
        <begin position="44"/>
        <end position="66"/>
    </location>
</feature>
<dbReference type="STRING" id="535712.A4Z71_05250"/>
<name>A0A1D9DZY8_9MICO</name>
<evidence type="ECO:0000313" key="2">
    <source>
        <dbReference type="EMBL" id="AOY56359.1"/>
    </source>
</evidence>